<protein>
    <submittedName>
        <fullName evidence="2">NADPH-dependent ferric siderophore reductase</fullName>
    </submittedName>
</protein>
<dbReference type="PANTHER" id="PTHR30157:SF0">
    <property type="entry name" value="NADPH-DEPENDENT FERRIC-CHELATE REDUCTASE"/>
    <property type="match status" value="1"/>
</dbReference>
<evidence type="ECO:0000313" key="2">
    <source>
        <dbReference type="EMBL" id="PAK95768.1"/>
    </source>
</evidence>
<dbReference type="EMBL" id="NCWY01000006">
    <property type="protein sequence ID" value="PAK95768.1"/>
    <property type="molecule type" value="Genomic_DNA"/>
</dbReference>
<dbReference type="PANTHER" id="PTHR30157">
    <property type="entry name" value="FERRIC REDUCTASE, NADPH-DEPENDENT"/>
    <property type="match status" value="1"/>
</dbReference>
<dbReference type="InterPro" id="IPR039261">
    <property type="entry name" value="FNR_nucleotide-bd"/>
</dbReference>
<dbReference type="RefSeq" id="WP_095375988.1">
    <property type="nucleotide sequence ID" value="NZ_JBIBVI010000002.1"/>
</dbReference>
<dbReference type="Proteomes" id="UP000216867">
    <property type="component" value="Unassembled WGS sequence"/>
</dbReference>
<proteinExistence type="predicted"/>
<dbReference type="Gene3D" id="2.40.30.10">
    <property type="entry name" value="Translation factors"/>
    <property type="match status" value="1"/>
</dbReference>
<feature type="domain" description="FAD-binding FR-type" evidence="1">
    <location>
        <begin position="14"/>
        <end position="138"/>
    </location>
</feature>
<dbReference type="InterPro" id="IPR013113">
    <property type="entry name" value="SIP_FAD-bd"/>
</dbReference>
<dbReference type="CDD" id="cd06193">
    <property type="entry name" value="siderophore_interacting"/>
    <property type="match status" value="1"/>
</dbReference>
<name>A0A269ZD76_9MICO</name>
<dbReference type="Pfam" id="PF04954">
    <property type="entry name" value="SIP"/>
    <property type="match status" value="1"/>
</dbReference>
<organism evidence="2 3">
    <name type="scientific">Brevibacterium casei</name>
    <dbReference type="NCBI Taxonomy" id="33889"/>
    <lineage>
        <taxon>Bacteria</taxon>
        <taxon>Bacillati</taxon>
        <taxon>Actinomycetota</taxon>
        <taxon>Actinomycetes</taxon>
        <taxon>Micrococcales</taxon>
        <taxon>Brevibacteriaceae</taxon>
        <taxon>Brevibacterium</taxon>
    </lineage>
</organism>
<evidence type="ECO:0000259" key="1">
    <source>
        <dbReference type="PROSITE" id="PS51384"/>
    </source>
</evidence>
<dbReference type="InterPro" id="IPR039374">
    <property type="entry name" value="SIP_fam"/>
</dbReference>
<accession>A0A269ZD76</accession>
<dbReference type="InterPro" id="IPR007037">
    <property type="entry name" value="SIP_rossman_dom"/>
</dbReference>
<dbReference type="PROSITE" id="PS51384">
    <property type="entry name" value="FAD_FR"/>
    <property type="match status" value="1"/>
</dbReference>
<reference evidence="2 3" key="1">
    <citation type="submission" date="2017-04" db="EMBL/GenBank/DDBJ databases">
        <title>Kefir bacterial isolates.</title>
        <authorList>
            <person name="Kim Y."/>
            <person name="Blasche S."/>
            <person name="Patil K.R."/>
        </authorList>
    </citation>
    <scope>NUCLEOTIDE SEQUENCE [LARGE SCALE GENOMIC DNA]</scope>
    <source>
        <strain evidence="2 3">OG2</strain>
    </source>
</reference>
<dbReference type="InterPro" id="IPR017927">
    <property type="entry name" value="FAD-bd_FR_type"/>
</dbReference>
<dbReference type="GO" id="GO:0016491">
    <property type="term" value="F:oxidoreductase activity"/>
    <property type="evidence" value="ECO:0007669"/>
    <property type="project" value="InterPro"/>
</dbReference>
<comment type="caution">
    <text evidence="2">The sequence shown here is derived from an EMBL/GenBank/DDBJ whole genome shotgun (WGS) entry which is preliminary data.</text>
</comment>
<gene>
    <name evidence="2" type="ORF">B8X04_08455</name>
</gene>
<dbReference type="AlphaFoldDB" id="A0A269ZD76"/>
<dbReference type="Gene3D" id="3.40.50.80">
    <property type="entry name" value="Nucleotide-binding domain of ferredoxin-NADP reductase (FNR) module"/>
    <property type="match status" value="1"/>
</dbReference>
<sequence length="270" mass="29577">MTTEAPARTKRPERPQAILTVTATETVTPHLIRITAGGEGFDAIRDNDSTDKYVKIIFADPEHGLTPPYDLADLRENSPEKLPRNRTYTVREMDRENRQLTIDFVVHGDEGIAGPWAKAAAPGDTLVAMGAGGAYRPDPTAPWHLLIADHTAIPAVSSALEEMDAEARGHVIANVAHADDRLLPALPAGMEVTWVDDDAALIAAVASLDWADGTPQVFAHGERETIKAIRRILKEREVPRESLSISAYWARGRAEDQFQAEKREPIGQID</sequence>
<evidence type="ECO:0000313" key="3">
    <source>
        <dbReference type="Proteomes" id="UP000216867"/>
    </source>
</evidence>
<dbReference type="Pfam" id="PF08021">
    <property type="entry name" value="FAD_binding_9"/>
    <property type="match status" value="1"/>
</dbReference>